<evidence type="ECO:0000256" key="11">
    <source>
        <dbReference type="ARBA" id="ARBA00023170"/>
    </source>
</evidence>
<dbReference type="InterPro" id="IPR000531">
    <property type="entry name" value="Beta-barrel_TonB"/>
</dbReference>
<evidence type="ECO:0000256" key="15">
    <source>
        <dbReference type="SAM" id="SignalP"/>
    </source>
</evidence>
<dbReference type="EMBL" id="JANUHA010000008">
    <property type="protein sequence ID" value="MCS0597225.1"/>
    <property type="molecule type" value="Genomic_DNA"/>
</dbReference>
<accession>A0ABT2AMM4</accession>
<evidence type="ECO:0000256" key="14">
    <source>
        <dbReference type="RuleBase" id="RU003357"/>
    </source>
</evidence>
<keyword evidence="12 13" id="KW-0998">Cell outer membrane</keyword>
<evidence type="ECO:0000313" key="19">
    <source>
        <dbReference type="Proteomes" id="UP001206572"/>
    </source>
</evidence>
<name>A0ABT2AMM4_9BURK</name>
<dbReference type="InterPro" id="IPR039426">
    <property type="entry name" value="TonB-dep_rcpt-like"/>
</dbReference>
<evidence type="ECO:0000256" key="7">
    <source>
        <dbReference type="ARBA" id="ARBA00023004"/>
    </source>
</evidence>
<keyword evidence="6 13" id="KW-0812">Transmembrane</keyword>
<keyword evidence="9 14" id="KW-0798">TonB box</keyword>
<dbReference type="Proteomes" id="UP001206572">
    <property type="component" value="Unassembled WGS sequence"/>
</dbReference>
<keyword evidence="8" id="KW-0406">Ion transport</keyword>
<dbReference type="PANTHER" id="PTHR32552:SF81">
    <property type="entry name" value="TONB-DEPENDENT OUTER MEMBRANE RECEPTOR"/>
    <property type="match status" value="1"/>
</dbReference>
<keyword evidence="3 13" id="KW-0813">Transport</keyword>
<reference evidence="18 19" key="1">
    <citation type="submission" date="2022-08" db="EMBL/GenBank/DDBJ databases">
        <title>Reclassification of Massilia species as members of the genera Telluria, Duganella, Pseudoduganella, Mokoshia gen. nov. and Zemynaea gen. nov. using orthogonal and non-orthogonal genome-based approaches.</title>
        <authorList>
            <person name="Bowman J.P."/>
        </authorList>
    </citation>
    <scope>NUCLEOTIDE SEQUENCE [LARGE SCALE GENOMIC DNA]</scope>
    <source>
        <strain evidence="18 19">JCM 31661</strain>
    </source>
</reference>
<dbReference type="PROSITE" id="PS52016">
    <property type="entry name" value="TONB_DEPENDENT_REC_3"/>
    <property type="match status" value="1"/>
</dbReference>
<keyword evidence="4 13" id="KW-1134">Transmembrane beta strand</keyword>
<keyword evidence="15" id="KW-0732">Signal</keyword>
<evidence type="ECO:0000256" key="3">
    <source>
        <dbReference type="ARBA" id="ARBA00022448"/>
    </source>
</evidence>
<organism evidence="18 19">
    <name type="scientific">Massilia agri</name>
    <dbReference type="NCBI Taxonomy" id="1886785"/>
    <lineage>
        <taxon>Bacteria</taxon>
        <taxon>Pseudomonadati</taxon>
        <taxon>Pseudomonadota</taxon>
        <taxon>Betaproteobacteria</taxon>
        <taxon>Burkholderiales</taxon>
        <taxon>Oxalobacteraceae</taxon>
        <taxon>Telluria group</taxon>
        <taxon>Massilia</taxon>
    </lineage>
</organism>
<dbReference type="RefSeq" id="WP_258828255.1">
    <property type="nucleotide sequence ID" value="NZ_JANUHA010000008.1"/>
</dbReference>
<dbReference type="Gene3D" id="2.170.130.10">
    <property type="entry name" value="TonB-dependent receptor, plug domain"/>
    <property type="match status" value="1"/>
</dbReference>
<evidence type="ECO:0000256" key="9">
    <source>
        <dbReference type="ARBA" id="ARBA00023077"/>
    </source>
</evidence>
<keyword evidence="7" id="KW-0408">Iron</keyword>
<evidence type="ECO:0000256" key="5">
    <source>
        <dbReference type="ARBA" id="ARBA00022496"/>
    </source>
</evidence>
<dbReference type="SUPFAM" id="SSF56935">
    <property type="entry name" value="Porins"/>
    <property type="match status" value="1"/>
</dbReference>
<feature type="chain" id="PRO_5046979242" evidence="15">
    <location>
        <begin position="25"/>
        <end position="685"/>
    </location>
</feature>
<evidence type="ECO:0000259" key="16">
    <source>
        <dbReference type="Pfam" id="PF00593"/>
    </source>
</evidence>
<evidence type="ECO:0000313" key="18">
    <source>
        <dbReference type="EMBL" id="MCS0597225.1"/>
    </source>
</evidence>
<evidence type="ECO:0000256" key="4">
    <source>
        <dbReference type="ARBA" id="ARBA00022452"/>
    </source>
</evidence>
<keyword evidence="11 18" id="KW-0675">Receptor</keyword>
<evidence type="ECO:0000256" key="1">
    <source>
        <dbReference type="ARBA" id="ARBA00004571"/>
    </source>
</evidence>
<sequence>MTTIRITPIAAALAALFFHTTASADDFVLQRVLVEGSRINQIGMTDSASSGTVNAKDLENRTVYRPGELLEATPGLIASQHSGEGKANQFYLRGFNLDHGTDLATWVDGMPVNQRSHAHGQGWTDLNFLIPELVTRLDYRKGPYSSLDGDFASAGKASLAYANRLVAPVATVTLGQDEYARTVLAGSPEVAGGNLLYALELMKNDGPWTRPDGYRKVNAVLRYSRGYSNNGWTVTAMHYQGHWNSTDQIPLRAVQNGQLGRFDAIDLSDGGEAKRSSISGNWRRTTQDAATSLNAYVIRNQLDLYSNFTYFLNDPVNGDQFAQPDRRVTTGLDGSHTWHAYKSADGKVASDMTVGFQLQNDNIFNGLYDTRARQRIATTREDHIVETSGAVYLENATMWSDALRTVVGVRANRYRFNVDGDRLENSGRAYDTLVTPTLSVAYAPWKHTELYLNYGHGFHSNDARGTVASVDPKTLDPVDRTPGLVRSRGMELGLRTVAIPNMETTVSVYRLDFASELTYIGDAGNTEAGDPSRRHGVELSNVYRANKWLSLNFDAAYARARSRGGNPDGDRIPGAVEGVAQVGLTVDRVGPWSGALRLRYFGPRPLIEDDSVRSHASTTLNGRIGYRIGKDMRLELEGFNLTNRRDSAIDYYYESRLANEAAGREDIHFHPIEPRTFRLTFVKNW</sequence>
<dbReference type="Pfam" id="PF00593">
    <property type="entry name" value="TonB_dep_Rec_b-barrel"/>
    <property type="match status" value="1"/>
</dbReference>
<dbReference type="PANTHER" id="PTHR32552">
    <property type="entry name" value="FERRICHROME IRON RECEPTOR-RELATED"/>
    <property type="match status" value="1"/>
</dbReference>
<comment type="subcellular location">
    <subcellularLocation>
        <location evidence="1 13">Cell outer membrane</location>
        <topology evidence="1 13">Multi-pass membrane protein</topology>
    </subcellularLocation>
</comment>
<evidence type="ECO:0000256" key="8">
    <source>
        <dbReference type="ARBA" id="ARBA00023065"/>
    </source>
</evidence>
<protein>
    <submittedName>
        <fullName evidence="18">TonB-dependent receptor</fullName>
    </submittedName>
</protein>
<keyword evidence="10 13" id="KW-0472">Membrane</keyword>
<gene>
    <name evidence="18" type="ORF">NX780_12800</name>
</gene>
<feature type="domain" description="TonB-dependent receptor-like beta-barrel" evidence="16">
    <location>
        <begin position="223"/>
        <end position="641"/>
    </location>
</feature>
<evidence type="ECO:0000259" key="17">
    <source>
        <dbReference type="Pfam" id="PF07715"/>
    </source>
</evidence>
<comment type="similarity">
    <text evidence="2 13 14">Belongs to the TonB-dependent receptor family.</text>
</comment>
<keyword evidence="5" id="KW-0410">Iron transport</keyword>
<evidence type="ECO:0000256" key="10">
    <source>
        <dbReference type="ARBA" id="ARBA00023136"/>
    </source>
</evidence>
<evidence type="ECO:0000256" key="2">
    <source>
        <dbReference type="ARBA" id="ARBA00009810"/>
    </source>
</evidence>
<evidence type="ECO:0000256" key="13">
    <source>
        <dbReference type="PROSITE-ProRule" id="PRU01360"/>
    </source>
</evidence>
<dbReference type="Pfam" id="PF07715">
    <property type="entry name" value="Plug"/>
    <property type="match status" value="1"/>
</dbReference>
<evidence type="ECO:0000256" key="12">
    <source>
        <dbReference type="ARBA" id="ARBA00023237"/>
    </source>
</evidence>
<dbReference type="InterPro" id="IPR036942">
    <property type="entry name" value="Beta-barrel_TonB_sf"/>
</dbReference>
<dbReference type="InterPro" id="IPR012910">
    <property type="entry name" value="Plug_dom"/>
</dbReference>
<comment type="caution">
    <text evidence="18">The sequence shown here is derived from an EMBL/GenBank/DDBJ whole genome shotgun (WGS) entry which is preliminary data.</text>
</comment>
<keyword evidence="19" id="KW-1185">Reference proteome</keyword>
<evidence type="ECO:0000256" key="6">
    <source>
        <dbReference type="ARBA" id="ARBA00022692"/>
    </source>
</evidence>
<dbReference type="Gene3D" id="2.40.170.20">
    <property type="entry name" value="TonB-dependent receptor, beta-barrel domain"/>
    <property type="match status" value="1"/>
</dbReference>
<proteinExistence type="inferred from homology"/>
<dbReference type="InterPro" id="IPR037066">
    <property type="entry name" value="Plug_dom_sf"/>
</dbReference>
<feature type="signal peptide" evidence="15">
    <location>
        <begin position="1"/>
        <end position="24"/>
    </location>
</feature>
<feature type="domain" description="TonB-dependent receptor plug" evidence="17">
    <location>
        <begin position="48"/>
        <end position="155"/>
    </location>
</feature>